<dbReference type="PANTHER" id="PTHR34133">
    <property type="entry name" value="OS07G0633000 PROTEIN"/>
    <property type="match status" value="1"/>
</dbReference>
<dbReference type="PANTHER" id="PTHR34133:SF8">
    <property type="entry name" value="OS07G0633000 PROTEIN"/>
    <property type="match status" value="1"/>
</dbReference>
<organism evidence="1 2">
    <name type="scientific">Saponaria officinalis</name>
    <name type="common">Common soapwort</name>
    <name type="synonym">Lychnis saponaria</name>
    <dbReference type="NCBI Taxonomy" id="3572"/>
    <lineage>
        <taxon>Eukaryota</taxon>
        <taxon>Viridiplantae</taxon>
        <taxon>Streptophyta</taxon>
        <taxon>Embryophyta</taxon>
        <taxon>Tracheophyta</taxon>
        <taxon>Spermatophyta</taxon>
        <taxon>Magnoliopsida</taxon>
        <taxon>eudicotyledons</taxon>
        <taxon>Gunneridae</taxon>
        <taxon>Pentapetalae</taxon>
        <taxon>Caryophyllales</taxon>
        <taxon>Caryophyllaceae</taxon>
        <taxon>Caryophylleae</taxon>
        <taxon>Saponaria</taxon>
    </lineage>
</organism>
<keyword evidence="2" id="KW-1185">Reference proteome</keyword>
<protein>
    <submittedName>
        <fullName evidence="1">Uncharacterized protein</fullName>
    </submittedName>
</protein>
<proteinExistence type="predicted"/>
<dbReference type="AlphaFoldDB" id="A0AAW1M4R5"/>
<evidence type="ECO:0000313" key="1">
    <source>
        <dbReference type="EMBL" id="KAK9741106.1"/>
    </source>
</evidence>
<dbReference type="InterPro" id="IPR018971">
    <property type="entry name" value="DUF1997"/>
</dbReference>
<reference evidence="1" key="1">
    <citation type="submission" date="2024-03" db="EMBL/GenBank/DDBJ databases">
        <title>WGS assembly of Saponaria officinalis var. Norfolk2.</title>
        <authorList>
            <person name="Jenkins J."/>
            <person name="Shu S."/>
            <person name="Grimwood J."/>
            <person name="Barry K."/>
            <person name="Goodstein D."/>
            <person name="Schmutz J."/>
            <person name="Leebens-Mack J."/>
            <person name="Osbourn A."/>
        </authorList>
    </citation>
    <scope>NUCLEOTIDE SEQUENCE [LARGE SCALE GENOMIC DNA]</scope>
    <source>
        <strain evidence="1">JIC</strain>
    </source>
</reference>
<gene>
    <name evidence="1" type="ORF">RND81_03G082100</name>
</gene>
<name>A0AAW1M4R5_SAPOF</name>
<dbReference type="EMBL" id="JBDFQZ010000003">
    <property type="protein sequence ID" value="KAK9741106.1"/>
    <property type="molecule type" value="Genomic_DNA"/>
</dbReference>
<dbReference type="Pfam" id="PF09366">
    <property type="entry name" value="DUF1997"/>
    <property type="match status" value="1"/>
</dbReference>
<sequence>MMRQSQFSLVLGVKGALYPDRRGLRTRLKGQLEMTISVILPPMLALVPEYMLRSVSETVLTRLAENMKDKVNSNLLADYSKFRREQQVKLV</sequence>
<evidence type="ECO:0000313" key="2">
    <source>
        <dbReference type="Proteomes" id="UP001443914"/>
    </source>
</evidence>
<comment type="caution">
    <text evidence="1">The sequence shown here is derived from an EMBL/GenBank/DDBJ whole genome shotgun (WGS) entry which is preliminary data.</text>
</comment>
<dbReference type="Proteomes" id="UP001443914">
    <property type="component" value="Unassembled WGS sequence"/>
</dbReference>
<accession>A0AAW1M4R5</accession>